<sequence>MRVFVTGASGSIGSVVVPELIAAGHEVLGLVRSDASAEAVAAAGGTPLRGDLTDLDSLRSGATQADGVINLAFSNDWSNLEQGIDEEGRAVQTLAATLAGSGKPFVHAGLTPMMPGHTSTEEDANTTDGLVGGRGRTSDVVLTLAAQGIRSSVVRLPRSVHQRGSQYGFCSVLIAAAQKTGVSAYIGDGTQRWPAVNRLDAARLFRIALEDAAPGTVLHAVADEGDTMRSLAEAIGGVLAVPVESVGPERFGVVGQVFALDMPSSSVLTRERFGWQPTHPSLIDDLAAGDYPALG</sequence>
<dbReference type="CDD" id="cd05262">
    <property type="entry name" value="SDR_a7"/>
    <property type="match status" value="1"/>
</dbReference>
<dbReference type="Proteomes" id="UP001501563">
    <property type="component" value="Unassembled WGS sequence"/>
</dbReference>
<dbReference type="SUPFAM" id="SSF51735">
    <property type="entry name" value="NAD(P)-binding Rossmann-fold domains"/>
    <property type="match status" value="1"/>
</dbReference>
<gene>
    <name evidence="2" type="ORF">GCM10022207_84750</name>
</gene>
<dbReference type="PANTHER" id="PTHR48079:SF9">
    <property type="entry name" value="PUTATIVE-RELATED"/>
    <property type="match status" value="1"/>
</dbReference>
<feature type="domain" description="NAD-dependent epimerase/dehydratase" evidence="1">
    <location>
        <begin position="3"/>
        <end position="213"/>
    </location>
</feature>
<dbReference type="RefSeq" id="WP_345554136.1">
    <property type="nucleotide sequence ID" value="NZ_BAAAZA010000051.1"/>
</dbReference>
<evidence type="ECO:0000313" key="2">
    <source>
        <dbReference type="EMBL" id="GAA3902716.1"/>
    </source>
</evidence>
<dbReference type="Gene3D" id="3.40.50.720">
    <property type="entry name" value="NAD(P)-binding Rossmann-like Domain"/>
    <property type="match status" value="1"/>
</dbReference>
<dbReference type="InterPro" id="IPR036291">
    <property type="entry name" value="NAD(P)-bd_dom_sf"/>
</dbReference>
<evidence type="ECO:0000259" key="1">
    <source>
        <dbReference type="Pfam" id="PF01370"/>
    </source>
</evidence>
<name>A0ABP7LMM8_9ACTN</name>
<organism evidence="2 3">
    <name type="scientific">Streptomyces lannensis</name>
    <dbReference type="NCBI Taxonomy" id="766498"/>
    <lineage>
        <taxon>Bacteria</taxon>
        <taxon>Bacillati</taxon>
        <taxon>Actinomycetota</taxon>
        <taxon>Actinomycetes</taxon>
        <taxon>Kitasatosporales</taxon>
        <taxon>Streptomycetaceae</taxon>
        <taxon>Streptomyces</taxon>
    </lineage>
</organism>
<keyword evidence="3" id="KW-1185">Reference proteome</keyword>
<comment type="caution">
    <text evidence="2">The sequence shown here is derived from an EMBL/GenBank/DDBJ whole genome shotgun (WGS) entry which is preliminary data.</text>
</comment>
<accession>A0ABP7LMM8</accession>
<dbReference type="InterPro" id="IPR001509">
    <property type="entry name" value="Epimerase_deHydtase"/>
</dbReference>
<evidence type="ECO:0000313" key="3">
    <source>
        <dbReference type="Proteomes" id="UP001501563"/>
    </source>
</evidence>
<dbReference type="PANTHER" id="PTHR48079">
    <property type="entry name" value="PROTEIN YEEZ"/>
    <property type="match status" value="1"/>
</dbReference>
<proteinExistence type="predicted"/>
<dbReference type="Pfam" id="PF01370">
    <property type="entry name" value="Epimerase"/>
    <property type="match status" value="1"/>
</dbReference>
<protein>
    <submittedName>
        <fullName evidence="2">SDR family oxidoreductase</fullName>
    </submittedName>
</protein>
<reference evidence="3" key="1">
    <citation type="journal article" date="2019" name="Int. J. Syst. Evol. Microbiol.">
        <title>The Global Catalogue of Microorganisms (GCM) 10K type strain sequencing project: providing services to taxonomists for standard genome sequencing and annotation.</title>
        <authorList>
            <consortium name="The Broad Institute Genomics Platform"/>
            <consortium name="The Broad Institute Genome Sequencing Center for Infectious Disease"/>
            <person name="Wu L."/>
            <person name="Ma J."/>
        </authorList>
    </citation>
    <scope>NUCLEOTIDE SEQUENCE [LARGE SCALE GENOMIC DNA]</scope>
    <source>
        <strain evidence="3">JCM 16578</strain>
    </source>
</reference>
<dbReference type="InterPro" id="IPR051783">
    <property type="entry name" value="NAD(P)-dependent_oxidoreduct"/>
</dbReference>
<dbReference type="EMBL" id="BAAAZA010000051">
    <property type="protein sequence ID" value="GAA3902716.1"/>
    <property type="molecule type" value="Genomic_DNA"/>
</dbReference>